<dbReference type="RefSeq" id="WP_121898967.1">
    <property type="nucleotide sequence ID" value="NZ_RCNT01000008.1"/>
</dbReference>
<dbReference type="AlphaFoldDB" id="A0A3L9Y1Y4"/>
<accession>A0A3L9Y1Y4</accession>
<protein>
    <submittedName>
        <fullName evidence="2">FkbM family methyltransferase</fullName>
    </submittedName>
</protein>
<evidence type="ECO:0000259" key="1">
    <source>
        <dbReference type="Pfam" id="PF05050"/>
    </source>
</evidence>
<dbReference type="OrthoDB" id="456767at2"/>
<feature type="domain" description="Methyltransferase FkbM" evidence="1">
    <location>
        <begin position="63"/>
        <end position="185"/>
    </location>
</feature>
<proteinExistence type="predicted"/>
<comment type="caution">
    <text evidence="2">The sequence shown here is derived from an EMBL/GenBank/DDBJ whole genome shotgun (WGS) entry which is preliminary data.</text>
</comment>
<dbReference type="PANTHER" id="PTHR34203:SF15">
    <property type="entry name" value="SLL1173 PROTEIN"/>
    <property type="match status" value="1"/>
</dbReference>
<dbReference type="InterPro" id="IPR006342">
    <property type="entry name" value="FkbM_mtfrase"/>
</dbReference>
<dbReference type="NCBIfam" id="TIGR01444">
    <property type="entry name" value="fkbM_fam"/>
    <property type="match status" value="1"/>
</dbReference>
<dbReference type="GO" id="GO:0032259">
    <property type="term" value="P:methylation"/>
    <property type="evidence" value="ECO:0007669"/>
    <property type="project" value="UniProtKB-KW"/>
</dbReference>
<evidence type="ECO:0000313" key="3">
    <source>
        <dbReference type="Proteomes" id="UP000281343"/>
    </source>
</evidence>
<sequence>MPNFTVHGVKLSLPSDLAKPGLVEKLENGTYEFDEGNAARRCIRPGFRVLELGAGMGFVTAICAMRAGAENVLSVEANPRMLDVIRANLALNGQEGVTLMHGAVTGHAEPGQTARLRLGDALTSSRLARKNVRADTIEVPLVPIADLIRKQRPHVVMMDVEGAEAHLFAQPWTCPLRFLVLELHPKQYAPRVIKKIVDWASDMHMTYDPSTSRGKTLGFRRVWHEEEEGPAP</sequence>
<name>A0A3L9Y1Y4_9RHOB</name>
<dbReference type="Gene3D" id="3.40.50.150">
    <property type="entry name" value="Vaccinia Virus protein VP39"/>
    <property type="match status" value="1"/>
</dbReference>
<reference evidence="2 3" key="1">
    <citation type="submission" date="2018-10" db="EMBL/GenBank/DDBJ databases">
        <authorList>
            <person name="Jung H.S."/>
            <person name="Jeon C.O."/>
        </authorList>
    </citation>
    <scope>NUCLEOTIDE SEQUENCE [LARGE SCALE GENOMIC DNA]</scope>
    <source>
        <strain evidence="2 3">MA-7-27</strain>
    </source>
</reference>
<keyword evidence="2" id="KW-0808">Transferase</keyword>
<dbReference type="CDD" id="cd02440">
    <property type="entry name" value="AdoMet_MTases"/>
    <property type="match status" value="1"/>
</dbReference>
<dbReference type="Pfam" id="PF05050">
    <property type="entry name" value="Methyltransf_21"/>
    <property type="match status" value="1"/>
</dbReference>
<dbReference type="InterPro" id="IPR052514">
    <property type="entry name" value="SAM-dependent_MTase"/>
</dbReference>
<dbReference type="GO" id="GO:0008168">
    <property type="term" value="F:methyltransferase activity"/>
    <property type="evidence" value="ECO:0007669"/>
    <property type="project" value="UniProtKB-KW"/>
</dbReference>
<evidence type="ECO:0000313" key="2">
    <source>
        <dbReference type="EMBL" id="RMA41248.1"/>
    </source>
</evidence>
<dbReference type="Proteomes" id="UP000281343">
    <property type="component" value="Unassembled WGS sequence"/>
</dbReference>
<dbReference type="EMBL" id="RCNT01000008">
    <property type="protein sequence ID" value="RMA41248.1"/>
    <property type="molecule type" value="Genomic_DNA"/>
</dbReference>
<keyword evidence="2" id="KW-0489">Methyltransferase</keyword>
<keyword evidence="3" id="KW-1185">Reference proteome</keyword>
<dbReference type="PANTHER" id="PTHR34203">
    <property type="entry name" value="METHYLTRANSFERASE, FKBM FAMILY PROTEIN"/>
    <property type="match status" value="1"/>
</dbReference>
<organism evidence="2 3">
    <name type="scientific">Rhodophyticola porphyridii</name>
    <dbReference type="NCBI Taxonomy" id="1852017"/>
    <lineage>
        <taxon>Bacteria</taxon>
        <taxon>Pseudomonadati</taxon>
        <taxon>Pseudomonadota</taxon>
        <taxon>Alphaproteobacteria</taxon>
        <taxon>Rhodobacterales</taxon>
        <taxon>Roseobacteraceae</taxon>
        <taxon>Rhodophyticola</taxon>
    </lineage>
</organism>
<dbReference type="SUPFAM" id="SSF53335">
    <property type="entry name" value="S-adenosyl-L-methionine-dependent methyltransferases"/>
    <property type="match status" value="1"/>
</dbReference>
<dbReference type="InterPro" id="IPR029063">
    <property type="entry name" value="SAM-dependent_MTases_sf"/>
</dbReference>
<gene>
    <name evidence="2" type="ORF">D9R08_15445</name>
</gene>